<evidence type="ECO:0000256" key="7">
    <source>
        <dbReference type="PROSITE-ProRule" id="PRU00176"/>
    </source>
</evidence>
<dbReference type="InterPro" id="IPR034143">
    <property type="entry name" value="snRNP70_RRM"/>
</dbReference>
<accession>A0A1Y2BEM5</accession>
<keyword evidence="4 7" id="KW-0694">RNA-binding</keyword>
<feature type="region of interest" description="Disordered" evidence="8">
    <location>
        <begin position="16"/>
        <end position="36"/>
    </location>
</feature>
<evidence type="ECO:0000256" key="1">
    <source>
        <dbReference type="ARBA" id="ARBA00004324"/>
    </source>
</evidence>
<feature type="compositionally biased region" description="Basic and acidic residues" evidence="8">
    <location>
        <begin position="24"/>
        <end position="34"/>
    </location>
</feature>
<evidence type="ECO:0000256" key="5">
    <source>
        <dbReference type="ARBA" id="ARBA00023242"/>
    </source>
</evidence>
<evidence type="ECO:0000256" key="6">
    <source>
        <dbReference type="ARBA" id="ARBA00023274"/>
    </source>
</evidence>
<dbReference type="InterPro" id="IPR051183">
    <property type="entry name" value="U1_U11-U12_snRNP_70-35kDa"/>
</dbReference>
<sequence length="194" mass="21770">TSLLPPNLLKLFAPRPLPPFLRPLSKDERIRGPDKLTGVGNLLQRIKEEAEDAELQQGLAERPETKSEANGNVVAQEAEAAEQKMDVDGDSPQDDPNATGDPYKTLFISRLAKEDLRREFEIYGAIERIVITRDRKGKSKSYAFIVFERERDMKAAYKDAEGIPIHHKRILVDVERGRTVKGWRPRKLGGGLGG</sequence>
<feature type="non-terminal residue" evidence="10">
    <location>
        <position position="194"/>
    </location>
</feature>
<dbReference type="EMBL" id="MCFC01000009">
    <property type="protein sequence ID" value="ORY32525.1"/>
    <property type="molecule type" value="Genomic_DNA"/>
</dbReference>
<evidence type="ECO:0000256" key="2">
    <source>
        <dbReference type="ARBA" id="ARBA00004642"/>
    </source>
</evidence>
<dbReference type="PROSITE" id="PS50102">
    <property type="entry name" value="RRM"/>
    <property type="match status" value="1"/>
</dbReference>
<dbReference type="PANTHER" id="PTHR13952:SF5">
    <property type="entry name" value="U1 SMALL NUCLEAR RIBONUCLEOPROTEIN 70 KDA"/>
    <property type="match status" value="1"/>
</dbReference>
<evidence type="ECO:0000313" key="10">
    <source>
        <dbReference type="EMBL" id="ORY32525.1"/>
    </source>
</evidence>
<keyword evidence="11" id="KW-1185">Reference proteome</keyword>
<dbReference type="OrthoDB" id="4207594at2759"/>
<evidence type="ECO:0000256" key="3">
    <source>
        <dbReference type="ARBA" id="ARBA00016996"/>
    </source>
</evidence>
<dbReference type="Pfam" id="PF00076">
    <property type="entry name" value="RRM_1"/>
    <property type="match status" value="1"/>
</dbReference>
<dbReference type="Pfam" id="PF12220">
    <property type="entry name" value="U1snRNP70_N"/>
    <property type="match status" value="1"/>
</dbReference>
<dbReference type="CDD" id="cd12236">
    <property type="entry name" value="RRM_snRNP70"/>
    <property type="match status" value="1"/>
</dbReference>
<dbReference type="GO" id="GO:0016607">
    <property type="term" value="C:nuclear speck"/>
    <property type="evidence" value="ECO:0007669"/>
    <property type="project" value="UniProtKB-SubCell"/>
</dbReference>
<protein>
    <recommendedName>
        <fullName evidence="3">U1 small nuclear ribonucleoprotein 70 kDa</fullName>
    </recommendedName>
</protein>
<dbReference type="SMART" id="SM00360">
    <property type="entry name" value="RRM"/>
    <property type="match status" value="1"/>
</dbReference>
<dbReference type="Gene3D" id="3.30.70.330">
    <property type="match status" value="1"/>
</dbReference>
<gene>
    <name evidence="10" type="ORF">BCR39DRAFT_448211</name>
</gene>
<feature type="non-terminal residue" evidence="10">
    <location>
        <position position="1"/>
    </location>
</feature>
<feature type="domain" description="RRM" evidence="9">
    <location>
        <begin position="104"/>
        <end position="177"/>
    </location>
</feature>
<evidence type="ECO:0000259" key="9">
    <source>
        <dbReference type="PROSITE" id="PS50102"/>
    </source>
</evidence>
<dbReference type="SUPFAM" id="SSF54928">
    <property type="entry name" value="RNA-binding domain, RBD"/>
    <property type="match status" value="1"/>
</dbReference>
<dbReference type="PANTHER" id="PTHR13952">
    <property type="entry name" value="U1 SMALL NUCLEAR RIBONUCLEOPROTEIN 70 KD"/>
    <property type="match status" value="1"/>
</dbReference>
<dbReference type="GO" id="GO:0071004">
    <property type="term" value="C:U2-type prespliceosome"/>
    <property type="evidence" value="ECO:0007669"/>
    <property type="project" value="TreeGrafter"/>
</dbReference>
<dbReference type="InterPro" id="IPR012677">
    <property type="entry name" value="Nucleotide-bd_a/b_plait_sf"/>
</dbReference>
<dbReference type="InterPro" id="IPR000504">
    <property type="entry name" value="RRM_dom"/>
</dbReference>
<dbReference type="InterPro" id="IPR022023">
    <property type="entry name" value="U1snRNP70_N"/>
</dbReference>
<evidence type="ECO:0000256" key="4">
    <source>
        <dbReference type="ARBA" id="ARBA00022884"/>
    </source>
</evidence>
<name>A0A1Y2BEM5_9TREE</name>
<proteinExistence type="predicted"/>
<dbReference type="STRING" id="71784.A0A1Y2BEM5"/>
<dbReference type="InterPro" id="IPR035979">
    <property type="entry name" value="RBD_domain_sf"/>
</dbReference>
<comment type="subcellular location">
    <subcellularLocation>
        <location evidence="1">Nucleus speckle</location>
    </subcellularLocation>
    <subcellularLocation>
        <location evidence="2">Nucleus</location>
        <location evidence="2">Nucleoplasm</location>
    </subcellularLocation>
</comment>
<dbReference type="FunFam" id="3.30.70.330:FF:001585">
    <property type="entry name" value="U1 small nuclear ribonucleoprotein 70 kDa"/>
    <property type="match status" value="1"/>
</dbReference>
<organism evidence="10 11">
    <name type="scientific">Naematelia encephala</name>
    <dbReference type="NCBI Taxonomy" id="71784"/>
    <lineage>
        <taxon>Eukaryota</taxon>
        <taxon>Fungi</taxon>
        <taxon>Dikarya</taxon>
        <taxon>Basidiomycota</taxon>
        <taxon>Agaricomycotina</taxon>
        <taxon>Tremellomycetes</taxon>
        <taxon>Tremellales</taxon>
        <taxon>Naemateliaceae</taxon>
        <taxon>Naematelia</taxon>
    </lineage>
</organism>
<dbReference type="FunCoup" id="A0A1Y2BEM5">
    <property type="interactions" value="211"/>
</dbReference>
<keyword evidence="5" id="KW-0539">Nucleus</keyword>
<evidence type="ECO:0000313" key="11">
    <source>
        <dbReference type="Proteomes" id="UP000193986"/>
    </source>
</evidence>
<dbReference type="InParanoid" id="A0A1Y2BEM5"/>
<keyword evidence="6" id="KW-0687">Ribonucleoprotein</keyword>
<reference evidence="10 11" key="1">
    <citation type="submission" date="2016-07" db="EMBL/GenBank/DDBJ databases">
        <title>Pervasive Adenine N6-methylation of Active Genes in Fungi.</title>
        <authorList>
            <consortium name="DOE Joint Genome Institute"/>
            <person name="Mondo S.J."/>
            <person name="Dannebaum R.O."/>
            <person name="Kuo R.C."/>
            <person name="Labutti K."/>
            <person name="Haridas S."/>
            <person name="Kuo A."/>
            <person name="Salamov A."/>
            <person name="Ahrendt S.R."/>
            <person name="Lipzen A."/>
            <person name="Sullivan W."/>
            <person name="Andreopoulos W.B."/>
            <person name="Clum A."/>
            <person name="Lindquist E."/>
            <person name="Daum C."/>
            <person name="Ramamoorthy G.K."/>
            <person name="Gryganskyi A."/>
            <person name="Culley D."/>
            <person name="Magnuson J.K."/>
            <person name="James T.Y."/>
            <person name="O'Malley M.A."/>
            <person name="Stajich J.E."/>
            <person name="Spatafora J.W."/>
            <person name="Visel A."/>
            <person name="Grigoriev I.V."/>
        </authorList>
    </citation>
    <scope>NUCLEOTIDE SEQUENCE [LARGE SCALE GENOMIC DNA]</scope>
    <source>
        <strain evidence="10 11">68-887.2</strain>
    </source>
</reference>
<feature type="compositionally biased region" description="Low complexity" evidence="8">
    <location>
        <begin position="68"/>
        <end position="78"/>
    </location>
</feature>
<dbReference type="AlphaFoldDB" id="A0A1Y2BEM5"/>
<comment type="caution">
    <text evidence="10">The sequence shown here is derived from an EMBL/GenBank/DDBJ whole genome shotgun (WGS) entry which is preliminary data.</text>
</comment>
<dbReference type="GO" id="GO:0030619">
    <property type="term" value="F:U1 snRNA binding"/>
    <property type="evidence" value="ECO:0007669"/>
    <property type="project" value="InterPro"/>
</dbReference>
<dbReference type="GO" id="GO:0005685">
    <property type="term" value="C:U1 snRNP"/>
    <property type="evidence" value="ECO:0007669"/>
    <property type="project" value="TreeGrafter"/>
</dbReference>
<feature type="region of interest" description="Disordered" evidence="8">
    <location>
        <begin position="51"/>
        <end position="102"/>
    </location>
</feature>
<dbReference type="GO" id="GO:0000398">
    <property type="term" value="P:mRNA splicing, via spliceosome"/>
    <property type="evidence" value="ECO:0007669"/>
    <property type="project" value="TreeGrafter"/>
</dbReference>
<dbReference type="GO" id="GO:0003729">
    <property type="term" value="F:mRNA binding"/>
    <property type="evidence" value="ECO:0007669"/>
    <property type="project" value="TreeGrafter"/>
</dbReference>
<evidence type="ECO:0000256" key="8">
    <source>
        <dbReference type="SAM" id="MobiDB-lite"/>
    </source>
</evidence>
<dbReference type="GO" id="GO:0071011">
    <property type="term" value="C:precatalytic spliceosome"/>
    <property type="evidence" value="ECO:0007669"/>
    <property type="project" value="TreeGrafter"/>
</dbReference>
<dbReference type="Proteomes" id="UP000193986">
    <property type="component" value="Unassembled WGS sequence"/>
</dbReference>